<proteinExistence type="predicted"/>
<dbReference type="Proteomes" id="UP001433268">
    <property type="component" value="Unassembled WGS sequence"/>
</dbReference>
<protein>
    <submittedName>
        <fullName evidence="2">Uncharacterized protein</fullName>
    </submittedName>
</protein>
<evidence type="ECO:0000256" key="1">
    <source>
        <dbReference type="SAM" id="MobiDB-lite"/>
    </source>
</evidence>
<name>A0ABR1VI37_9PEZI</name>
<accession>A0ABR1VI37</accession>
<comment type="caution">
    <text evidence="2">The sequence shown here is derived from an EMBL/GenBank/DDBJ whole genome shotgun (WGS) entry which is preliminary data.</text>
</comment>
<dbReference type="EMBL" id="JAQQWN010000008">
    <property type="protein sequence ID" value="KAK8070860.1"/>
    <property type="molecule type" value="Genomic_DNA"/>
</dbReference>
<evidence type="ECO:0000313" key="2">
    <source>
        <dbReference type="EMBL" id="KAK8070860.1"/>
    </source>
</evidence>
<reference evidence="2 3" key="1">
    <citation type="submission" date="2023-01" db="EMBL/GenBank/DDBJ databases">
        <title>Analysis of 21 Apiospora genomes using comparative genomics revels a genus with tremendous synthesis potential of carbohydrate active enzymes and secondary metabolites.</title>
        <authorList>
            <person name="Sorensen T."/>
        </authorList>
    </citation>
    <scope>NUCLEOTIDE SEQUENCE [LARGE SCALE GENOMIC DNA]</scope>
    <source>
        <strain evidence="2 3">CBS 114990</strain>
    </source>
</reference>
<sequence>MAMPTWFPFGSPNYTTTPFATGMEGVFPPHPHYLPPAMSWAAPYMSDPRVASQAYWTAFQHAYGAPVTATRATEAVSDNDRAPEESHPQDS</sequence>
<gene>
    <name evidence="2" type="ORF">PG997_011063</name>
</gene>
<dbReference type="GeneID" id="92048438"/>
<keyword evidence="3" id="KW-1185">Reference proteome</keyword>
<evidence type="ECO:0000313" key="3">
    <source>
        <dbReference type="Proteomes" id="UP001433268"/>
    </source>
</evidence>
<dbReference type="RefSeq" id="XP_066664668.1">
    <property type="nucleotide sequence ID" value="XM_066815378.1"/>
</dbReference>
<feature type="compositionally biased region" description="Basic and acidic residues" evidence="1">
    <location>
        <begin position="78"/>
        <end position="91"/>
    </location>
</feature>
<organism evidence="2 3">
    <name type="scientific">Apiospora hydei</name>
    <dbReference type="NCBI Taxonomy" id="1337664"/>
    <lineage>
        <taxon>Eukaryota</taxon>
        <taxon>Fungi</taxon>
        <taxon>Dikarya</taxon>
        <taxon>Ascomycota</taxon>
        <taxon>Pezizomycotina</taxon>
        <taxon>Sordariomycetes</taxon>
        <taxon>Xylariomycetidae</taxon>
        <taxon>Amphisphaeriales</taxon>
        <taxon>Apiosporaceae</taxon>
        <taxon>Apiospora</taxon>
    </lineage>
</organism>
<feature type="region of interest" description="Disordered" evidence="1">
    <location>
        <begin position="72"/>
        <end position="91"/>
    </location>
</feature>